<evidence type="ECO:0000256" key="2">
    <source>
        <dbReference type="ARBA" id="ARBA00022840"/>
    </source>
</evidence>
<dbReference type="InterPro" id="IPR001609">
    <property type="entry name" value="Myosin_head_motor_dom-like"/>
</dbReference>
<dbReference type="Gene3D" id="3.40.850.10">
    <property type="entry name" value="Kinesin motor domain"/>
    <property type="match status" value="1"/>
</dbReference>
<feature type="compositionally biased region" description="Polar residues" evidence="7">
    <location>
        <begin position="292"/>
        <end position="301"/>
    </location>
</feature>
<evidence type="ECO:0000256" key="6">
    <source>
        <dbReference type="PROSITE-ProRule" id="PRU00782"/>
    </source>
</evidence>
<evidence type="ECO:0000256" key="3">
    <source>
        <dbReference type="ARBA" id="ARBA00023123"/>
    </source>
</evidence>
<gene>
    <name evidence="8" type="ORF">CTOB1V02_LOCUS9166</name>
</gene>
<feature type="non-terminal residue" evidence="8">
    <location>
        <position position="1"/>
    </location>
</feature>
<dbReference type="GO" id="GO:0007015">
    <property type="term" value="P:actin filament organization"/>
    <property type="evidence" value="ECO:0007669"/>
    <property type="project" value="TreeGrafter"/>
</dbReference>
<evidence type="ECO:0000256" key="5">
    <source>
        <dbReference type="ARBA" id="ARBA00023203"/>
    </source>
</evidence>
<dbReference type="OrthoDB" id="370884at2759"/>
<proteinExistence type="inferred from homology"/>
<evidence type="ECO:0000313" key="8">
    <source>
        <dbReference type="EMBL" id="CAD7231318.1"/>
    </source>
</evidence>
<evidence type="ECO:0000256" key="7">
    <source>
        <dbReference type="SAM" id="MobiDB-lite"/>
    </source>
</evidence>
<dbReference type="Gene3D" id="1.20.120.720">
    <property type="entry name" value="Myosin VI head, motor domain, U50 subdomain"/>
    <property type="match status" value="1"/>
</dbReference>
<dbReference type="PRINTS" id="PR00193">
    <property type="entry name" value="MYOSINHEAVY"/>
</dbReference>
<comment type="caution">
    <text evidence="6">Lacks conserved residue(s) required for the propagation of feature annotation.</text>
</comment>
<dbReference type="Gene3D" id="1.20.58.530">
    <property type="match status" value="1"/>
</dbReference>
<dbReference type="GO" id="GO:0005737">
    <property type="term" value="C:cytoplasm"/>
    <property type="evidence" value="ECO:0007669"/>
    <property type="project" value="TreeGrafter"/>
</dbReference>
<dbReference type="Pfam" id="PF00063">
    <property type="entry name" value="Myosin_head"/>
    <property type="match status" value="2"/>
</dbReference>
<keyword evidence="3 6" id="KW-0518">Myosin</keyword>
<dbReference type="PROSITE" id="PS51456">
    <property type="entry name" value="MYOSIN_MOTOR"/>
    <property type="match status" value="1"/>
</dbReference>
<dbReference type="GO" id="GO:0005524">
    <property type="term" value="F:ATP binding"/>
    <property type="evidence" value="ECO:0007669"/>
    <property type="project" value="UniProtKB-KW"/>
</dbReference>
<dbReference type="EMBL" id="OB663378">
    <property type="protein sequence ID" value="CAD7231318.1"/>
    <property type="molecule type" value="Genomic_DNA"/>
</dbReference>
<dbReference type="PANTHER" id="PTHR13140">
    <property type="entry name" value="MYOSIN"/>
    <property type="match status" value="1"/>
</dbReference>
<accession>A0A7R8ZTL6</accession>
<name>A0A7R8ZTL6_9CRUS</name>
<keyword evidence="4" id="KW-0505">Motor protein</keyword>
<evidence type="ECO:0000256" key="4">
    <source>
        <dbReference type="ARBA" id="ARBA00023175"/>
    </source>
</evidence>
<dbReference type="PANTHER" id="PTHR13140:SF498">
    <property type="entry name" value="DACHS, ISOFORM E"/>
    <property type="match status" value="1"/>
</dbReference>
<dbReference type="InterPro" id="IPR027417">
    <property type="entry name" value="P-loop_NTPase"/>
</dbReference>
<feature type="region of interest" description="Actin-binding" evidence="6">
    <location>
        <begin position="550"/>
        <end position="572"/>
    </location>
</feature>
<evidence type="ECO:0000256" key="1">
    <source>
        <dbReference type="ARBA" id="ARBA00022741"/>
    </source>
</evidence>
<keyword evidence="5 6" id="KW-0009">Actin-binding</keyword>
<comment type="similarity">
    <text evidence="6">Belongs to the TRAFAC class myosin-kinesin ATPase superfamily. Myosin family.</text>
</comment>
<organism evidence="8">
    <name type="scientific">Cyprideis torosa</name>
    <dbReference type="NCBI Taxonomy" id="163714"/>
    <lineage>
        <taxon>Eukaryota</taxon>
        <taxon>Metazoa</taxon>
        <taxon>Ecdysozoa</taxon>
        <taxon>Arthropoda</taxon>
        <taxon>Crustacea</taxon>
        <taxon>Oligostraca</taxon>
        <taxon>Ostracoda</taxon>
        <taxon>Podocopa</taxon>
        <taxon>Podocopida</taxon>
        <taxon>Cytherocopina</taxon>
        <taxon>Cytheroidea</taxon>
        <taxon>Cytherideidae</taxon>
        <taxon>Cyprideis</taxon>
    </lineage>
</organism>
<protein>
    <submittedName>
        <fullName evidence="8">Uncharacterized protein</fullName>
    </submittedName>
</protein>
<dbReference type="GO" id="GO:0016459">
    <property type="term" value="C:myosin complex"/>
    <property type="evidence" value="ECO:0007669"/>
    <property type="project" value="UniProtKB-KW"/>
</dbReference>
<feature type="compositionally biased region" description="Polar residues" evidence="7">
    <location>
        <begin position="309"/>
        <end position="321"/>
    </location>
</feature>
<dbReference type="GO" id="GO:0051015">
    <property type="term" value="F:actin filament binding"/>
    <property type="evidence" value="ECO:0007669"/>
    <property type="project" value="TreeGrafter"/>
</dbReference>
<reference evidence="8" key="1">
    <citation type="submission" date="2020-11" db="EMBL/GenBank/DDBJ databases">
        <authorList>
            <person name="Tran Van P."/>
        </authorList>
    </citation>
    <scope>NUCLEOTIDE SEQUENCE</scope>
</reference>
<sequence>MFDLITLHSCSLFAELNADRGCDKNSLGSFHPQPRDRASCSFPPSQVAVTSAAEILPSHLSSINRTSPLSGLPLEADDDEDDPIVGKQGHFIEVQVTEGALYRTKIHCYFLDQSRVVRPLPREKNYHIFYQLLAGLSTDERSKLHLDGLSVLNLRYLSCGDITQTTAEDARRFEAWKSCLGVLGIPFLDVVRVLAAVLLLGNVDFLEGTGSNEIVASPELQSVASLLGVTDVAMFHGLASRAHTVRSGGIVQTACDAQTAFATRDALAKALYCRTVSTIVRRANSLRRIGSASGTLSSDSNESVHKLEVSSQHASTVGTMGSKASKSMNVLNSAVRHATDGFLGILDMFGFEDPMPSQLEHLCINLCAETMQHFYNTHIFKSSVESCRDEGISCDIEVDYVDNVPCIDLISSLRTGLLSLLDAECTTRGTSESYLQNVSTKHENSRLFEIVDQRTFMIKHFVGKVTYDATKFIETNRDVLPDNLVAVFHKQTCNFGFATHLFGSELKALFNHPEAVPRGANYRISPTSQNDMQNGDEPVTTLTQDFHTRLDNLLRTLVHAKPHFIRCIRANSCEDRGRFDRHVVG</sequence>
<dbReference type="SUPFAM" id="SSF52540">
    <property type="entry name" value="P-loop containing nucleoside triphosphate hydrolases"/>
    <property type="match status" value="1"/>
</dbReference>
<keyword evidence="1" id="KW-0547">Nucleotide-binding</keyword>
<feature type="region of interest" description="Disordered" evidence="7">
    <location>
        <begin position="291"/>
        <end position="321"/>
    </location>
</feature>
<dbReference type="Gene3D" id="1.10.10.820">
    <property type="match status" value="1"/>
</dbReference>
<dbReference type="SMART" id="SM00242">
    <property type="entry name" value="MYSc"/>
    <property type="match status" value="1"/>
</dbReference>
<dbReference type="GO" id="GO:0016020">
    <property type="term" value="C:membrane"/>
    <property type="evidence" value="ECO:0007669"/>
    <property type="project" value="TreeGrafter"/>
</dbReference>
<keyword evidence="2" id="KW-0067">ATP-binding</keyword>
<dbReference type="AlphaFoldDB" id="A0A7R8ZTL6"/>
<dbReference type="InterPro" id="IPR036961">
    <property type="entry name" value="Kinesin_motor_dom_sf"/>
</dbReference>
<dbReference type="GO" id="GO:0003774">
    <property type="term" value="F:cytoskeletal motor activity"/>
    <property type="evidence" value="ECO:0007669"/>
    <property type="project" value="InterPro"/>
</dbReference>